<evidence type="ECO:0000256" key="4">
    <source>
        <dbReference type="ARBA" id="ARBA00022989"/>
    </source>
</evidence>
<dbReference type="PROSITE" id="PS00237">
    <property type="entry name" value="G_PROTEIN_RECEP_F1_1"/>
    <property type="match status" value="1"/>
</dbReference>
<feature type="transmembrane region" description="Helical" evidence="12">
    <location>
        <begin position="148"/>
        <end position="170"/>
    </location>
</feature>
<dbReference type="InterPro" id="IPR017452">
    <property type="entry name" value="GPCR_Rhodpsn_7TM"/>
</dbReference>
<feature type="transmembrane region" description="Helical" evidence="12">
    <location>
        <begin position="202"/>
        <end position="223"/>
    </location>
</feature>
<evidence type="ECO:0000256" key="10">
    <source>
        <dbReference type="ARBA" id="ARBA00023224"/>
    </source>
</evidence>
<dbReference type="PROSITE" id="PS50262">
    <property type="entry name" value="G_PROTEIN_RECEP_F1_2"/>
    <property type="match status" value="1"/>
</dbReference>
<keyword evidence="2" id="KW-1003">Cell membrane</keyword>
<evidence type="ECO:0000259" key="13">
    <source>
        <dbReference type="PROSITE" id="PS50262"/>
    </source>
</evidence>
<keyword evidence="6 12" id="KW-0472">Membrane</keyword>
<keyword evidence="8 11" id="KW-0675">Receptor</keyword>
<dbReference type="SUPFAM" id="SSF81321">
    <property type="entry name" value="Family A G protein-coupled receptor-like"/>
    <property type="match status" value="1"/>
</dbReference>
<dbReference type="PANTHER" id="PTHR24249">
    <property type="entry name" value="HISTAMINE RECEPTOR-RELATED G-PROTEIN COUPLED RECEPTOR"/>
    <property type="match status" value="1"/>
</dbReference>
<evidence type="ECO:0000256" key="2">
    <source>
        <dbReference type="ARBA" id="ARBA00022475"/>
    </source>
</evidence>
<comment type="similarity">
    <text evidence="11">Belongs to the G-protein coupled receptor 1 family.</text>
</comment>
<name>A0A8C4RH93_ERPCA</name>
<feature type="transmembrane region" description="Helical" evidence="12">
    <location>
        <begin position="244"/>
        <end position="266"/>
    </location>
</feature>
<dbReference type="PANTHER" id="PTHR24249:SF417">
    <property type="entry name" value="TRACE AMINE-ASSOCIATED RECEPTOR 11"/>
    <property type="match status" value="1"/>
</dbReference>
<dbReference type="Pfam" id="PF00001">
    <property type="entry name" value="7tm_1"/>
    <property type="match status" value="1"/>
</dbReference>
<feature type="domain" description="G-protein coupled receptors family 1 profile" evidence="13">
    <location>
        <begin position="49"/>
        <end position="296"/>
    </location>
</feature>
<reference evidence="14" key="2">
    <citation type="submission" date="2025-08" db="UniProtKB">
        <authorList>
            <consortium name="Ensembl"/>
        </authorList>
    </citation>
    <scope>IDENTIFICATION</scope>
</reference>
<dbReference type="PRINTS" id="PR00237">
    <property type="entry name" value="GPCRRHODOPSN"/>
</dbReference>
<keyword evidence="5 11" id="KW-0297">G-protein coupled receptor</keyword>
<dbReference type="AlphaFoldDB" id="A0A8C4RH93"/>
<evidence type="ECO:0000313" key="14">
    <source>
        <dbReference type="Ensembl" id="ENSECRP00000002558.1"/>
    </source>
</evidence>
<dbReference type="SMART" id="SM01381">
    <property type="entry name" value="7TM_GPCR_Srsx"/>
    <property type="match status" value="1"/>
</dbReference>
<keyword evidence="9" id="KW-0325">Glycoprotein</keyword>
<feature type="transmembrane region" description="Helical" evidence="12">
    <location>
        <begin position="107"/>
        <end position="128"/>
    </location>
</feature>
<evidence type="ECO:0000256" key="9">
    <source>
        <dbReference type="ARBA" id="ARBA00023180"/>
    </source>
</evidence>
<dbReference type="GO" id="GO:0005886">
    <property type="term" value="C:plasma membrane"/>
    <property type="evidence" value="ECO:0007669"/>
    <property type="project" value="UniProtKB-SubCell"/>
</dbReference>
<feature type="transmembrane region" description="Helical" evidence="12">
    <location>
        <begin position="33"/>
        <end position="57"/>
    </location>
</feature>
<evidence type="ECO:0000256" key="1">
    <source>
        <dbReference type="ARBA" id="ARBA00004651"/>
    </source>
</evidence>
<dbReference type="FunFam" id="1.20.1070.10:FF:000030">
    <property type="entry name" value="trace amine-associated receptor 1"/>
    <property type="match status" value="1"/>
</dbReference>
<keyword evidence="3 11" id="KW-0812">Transmembrane</keyword>
<feature type="transmembrane region" description="Helical" evidence="12">
    <location>
        <begin position="278"/>
        <end position="299"/>
    </location>
</feature>
<evidence type="ECO:0000256" key="5">
    <source>
        <dbReference type="ARBA" id="ARBA00023040"/>
    </source>
</evidence>
<proteinExistence type="inferred from homology"/>
<comment type="subcellular location">
    <subcellularLocation>
        <location evidence="1">Cell membrane</location>
        <topology evidence="1">Multi-pass membrane protein</topology>
    </subcellularLocation>
</comment>
<evidence type="ECO:0000256" key="11">
    <source>
        <dbReference type="RuleBase" id="RU000688"/>
    </source>
</evidence>
<evidence type="ECO:0000256" key="12">
    <source>
        <dbReference type="SAM" id="Phobius"/>
    </source>
</evidence>
<evidence type="ECO:0000256" key="6">
    <source>
        <dbReference type="ARBA" id="ARBA00023136"/>
    </source>
</evidence>
<reference evidence="14" key="3">
    <citation type="submission" date="2025-09" db="UniProtKB">
        <authorList>
            <consortium name="Ensembl"/>
        </authorList>
    </citation>
    <scope>IDENTIFICATION</scope>
</reference>
<keyword evidence="15" id="KW-1185">Reference proteome</keyword>
<dbReference type="Proteomes" id="UP000694620">
    <property type="component" value="Chromosome 3"/>
</dbReference>
<dbReference type="GeneTree" id="ENSGT00950000182934"/>
<evidence type="ECO:0000313" key="15">
    <source>
        <dbReference type="Proteomes" id="UP000694620"/>
    </source>
</evidence>
<keyword evidence="7" id="KW-1015">Disulfide bond</keyword>
<keyword evidence="10 11" id="KW-0807">Transducer</keyword>
<dbReference type="Gene3D" id="1.20.1070.10">
    <property type="entry name" value="Rhodopsin 7-helix transmembrane proteins"/>
    <property type="match status" value="1"/>
</dbReference>
<feature type="transmembrane region" description="Helical" evidence="12">
    <location>
        <begin position="69"/>
        <end position="87"/>
    </location>
</feature>
<organism evidence="14 15">
    <name type="scientific">Erpetoichthys calabaricus</name>
    <name type="common">Rope fish</name>
    <name type="synonym">Calamoichthys calabaricus</name>
    <dbReference type="NCBI Taxonomy" id="27687"/>
    <lineage>
        <taxon>Eukaryota</taxon>
        <taxon>Metazoa</taxon>
        <taxon>Chordata</taxon>
        <taxon>Craniata</taxon>
        <taxon>Vertebrata</taxon>
        <taxon>Euteleostomi</taxon>
        <taxon>Actinopterygii</taxon>
        <taxon>Polypteriformes</taxon>
        <taxon>Polypteridae</taxon>
        <taxon>Erpetoichthys</taxon>
    </lineage>
</organism>
<accession>A0A8C4RH93</accession>
<protein>
    <recommendedName>
        <fullName evidence="13">G-protein coupled receptors family 1 profile domain-containing protein</fullName>
    </recommendedName>
</protein>
<dbReference type="InterPro" id="IPR000276">
    <property type="entry name" value="GPCR_Rhodpsn"/>
</dbReference>
<dbReference type="InterPro" id="IPR050569">
    <property type="entry name" value="TAAR"/>
</dbReference>
<dbReference type="Ensembl" id="ENSECRT00000002593.1">
    <property type="protein sequence ID" value="ENSECRP00000002558.1"/>
    <property type="gene ID" value="ENSECRG00000001745.1"/>
</dbReference>
<evidence type="ECO:0000256" key="7">
    <source>
        <dbReference type="ARBA" id="ARBA00023157"/>
    </source>
</evidence>
<evidence type="ECO:0000256" key="3">
    <source>
        <dbReference type="ARBA" id="ARBA00022692"/>
    </source>
</evidence>
<sequence>MEKNTDWEKEIYTIYYCYPSVNNSCLLSLQNHILLYIVLWATVIFTVSGNLLVIITISHFKQLHTPTNCLVLSLAVTDLLLGGFVMPPLTVQLVESCWYLGDAFCKLYLSTVIMLCTASVIHLSLISIDRYFAICYPLRYQAKITVSVTVNLILFSWILSAVLGYGIIYLELNLKGIEEFYYQNVKCVGNCVLMQNEVSGLISSLFTFYLPGFTMICIYLKIFSVARRQRNAASRRRERKAAKTLAIVMGVFLLCWSPFFVCNIINPVLNHPAPDILITALAFFGDMNSTFNPLVYGFFYSWFRKALKLIANGKIFQRDSSRTKLYND</sequence>
<keyword evidence="4 12" id="KW-1133">Transmembrane helix</keyword>
<evidence type="ECO:0000256" key="8">
    <source>
        <dbReference type="ARBA" id="ARBA00023170"/>
    </source>
</evidence>
<reference evidence="14" key="1">
    <citation type="submission" date="2021-06" db="EMBL/GenBank/DDBJ databases">
        <authorList>
            <consortium name="Wellcome Sanger Institute Data Sharing"/>
        </authorList>
    </citation>
    <scope>NUCLEOTIDE SEQUENCE [LARGE SCALE GENOMIC DNA]</scope>
</reference>
<dbReference type="GO" id="GO:0001594">
    <property type="term" value="F:trace-amine receptor activity"/>
    <property type="evidence" value="ECO:0007669"/>
    <property type="project" value="TreeGrafter"/>
</dbReference>
<dbReference type="CDD" id="cd15314">
    <property type="entry name" value="7tmA_TAAR1"/>
    <property type="match status" value="1"/>
</dbReference>